<keyword evidence="2" id="KW-1185">Reference proteome</keyword>
<feature type="non-terminal residue" evidence="1">
    <location>
        <position position="70"/>
    </location>
</feature>
<name>A0A9W4T5B9_9GLOM</name>
<proteinExistence type="predicted"/>
<evidence type="ECO:0000313" key="1">
    <source>
        <dbReference type="EMBL" id="CAI2193536.1"/>
    </source>
</evidence>
<comment type="caution">
    <text evidence="1">The sequence shown here is derived from an EMBL/GenBank/DDBJ whole genome shotgun (WGS) entry which is preliminary data.</text>
</comment>
<evidence type="ECO:0000313" key="2">
    <source>
        <dbReference type="Proteomes" id="UP001153678"/>
    </source>
</evidence>
<dbReference type="OrthoDB" id="2430155at2759"/>
<reference evidence="1" key="1">
    <citation type="submission" date="2022-08" db="EMBL/GenBank/DDBJ databases">
        <authorList>
            <person name="Kallberg Y."/>
            <person name="Tangrot J."/>
            <person name="Rosling A."/>
        </authorList>
    </citation>
    <scope>NUCLEOTIDE SEQUENCE</scope>
    <source>
        <strain evidence="1">Wild A</strain>
    </source>
</reference>
<dbReference type="SUPFAM" id="SSF46689">
    <property type="entry name" value="Homeodomain-like"/>
    <property type="match status" value="1"/>
</dbReference>
<protein>
    <submittedName>
        <fullName evidence="1">1053_t:CDS:1</fullName>
    </submittedName>
</protein>
<feature type="non-terminal residue" evidence="1">
    <location>
        <position position="1"/>
    </location>
</feature>
<dbReference type="AlphaFoldDB" id="A0A9W4T5B9"/>
<dbReference type="EMBL" id="CAMKVN010009735">
    <property type="protein sequence ID" value="CAI2193536.1"/>
    <property type="molecule type" value="Genomic_DNA"/>
</dbReference>
<organism evidence="1 2">
    <name type="scientific">Funneliformis geosporum</name>
    <dbReference type="NCBI Taxonomy" id="1117311"/>
    <lineage>
        <taxon>Eukaryota</taxon>
        <taxon>Fungi</taxon>
        <taxon>Fungi incertae sedis</taxon>
        <taxon>Mucoromycota</taxon>
        <taxon>Glomeromycotina</taxon>
        <taxon>Glomeromycetes</taxon>
        <taxon>Glomerales</taxon>
        <taxon>Glomeraceae</taxon>
        <taxon>Funneliformis</taxon>
    </lineage>
</organism>
<accession>A0A9W4T5B9</accession>
<dbReference type="Proteomes" id="UP001153678">
    <property type="component" value="Unassembled WGS sequence"/>
</dbReference>
<gene>
    <name evidence="1" type="ORF">FWILDA_LOCUS16125</name>
</gene>
<dbReference type="InterPro" id="IPR009057">
    <property type="entry name" value="Homeodomain-like_sf"/>
</dbReference>
<sequence>EEQRIRICTLLDEAVYTQPELTAQYKVNKSTILRLYNKYKETKSTKDLPKSGRSHILTNREECRAVRYIV</sequence>